<name>A0A5C7GHT3_9FLAO</name>
<dbReference type="RefSeq" id="WP_147768433.1">
    <property type="nucleotide sequence ID" value="NZ_VRKQ01000010.1"/>
</dbReference>
<accession>A0A5C7GHT3</accession>
<dbReference type="EMBL" id="VRKQ01000010">
    <property type="protein sequence ID" value="TXG37168.1"/>
    <property type="molecule type" value="Genomic_DNA"/>
</dbReference>
<dbReference type="InterPro" id="IPR054204">
    <property type="entry name" value="DUF6909"/>
</dbReference>
<evidence type="ECO:0000313" key="2">
    <source>
        <dbReference type="Proteomes" id="UP000321080"/>
    </source>
</evidence>
<dbReference type="AlphaFoldDB" id="A0A5C7GHT3"/>
<dbReference type="OrthoDB" id="9776951at2"/>
<dbReference type="Pfam" id="PF21850">
    <property type="entry name" value="DUF6909"/>
    <property type="match status" value="2"/>
</dbReference>
<comment type="caution">
    <text evidence="1">The sequence shown here is derived from an EMBL/GenBank/DDBJ whole genome shotgun (WGS) entry which is preliminary data.</text>
</comment>
<keyword evidence="2" id="KW-1185">Reference proteome</keyword>
<dbReference type="Proteomes" id="UP000321080">
    <property type="component" value="Unassembled WGS sequence"/>
</dbReference>
<gene>
    <name evidence="1" type="ORF">FUA22_11440</name>
</gene>
<protein>
    <submittedName>
        <fullName evidence="1">Uncharacterized protein</fullName>
    </submittedName>
</protein>
<proteinExistence type="predicted"/>
<sequence length="563" mass="64131">MSNKKHHERTRAQESSNAIERMYITMRHLFIRGFYKPMGISGEMLRNSLLLLRPEIYGSIGEEKAELEGLLYVIDRLPEGIEECTFINLTSDEGYSNSHFKPIIPEKRRRNCYRIDSEQMNIEITRGRSEIYDILTHLTFLFVESHKISNRVLINEDEGLTTRDWEKLEKAVLTKKKLTKEEREIAITHTANILGRTFDELRAVYKDFAAPKQPERLLHIVYWLGKLAIEEQVNNNKRTITFSPVLRERIGHHIHGEIWADNIKEVLFKNNLLDRPIHMISANMHSVMNTLFVPSALKTSAAKKDIFEVYESLSNKENEPLRNKVGAEALRNGMTYIKDTSGTNIDVQVFDTTKIDAAKVDIDIDEVILVEKKPIILVMDYAFGEQAYETIDELLKPYNRNGEKIHINVESISIMGKAGILEGGKGDIMIPSAHIFEGTADNYPFKNELKKEHLDDQGVDVYEGSMITVLGTSLQNKDILKFFYNSTWQVIGLEMEGAHYQKAIQAASKVRGSINSNVKVRYAYYASDNPLETGATLASGGLGTTGVKPTYLITRTILKQILN</sequence>
<evidence type="ECO:0000313" key="1">
    <source>
        <dbReference type="EMBL" id="TXG37168.1"/>
    </source>
</evidence>
<reference evidence="1 2" key="1">
    <citation type="submission" date="2019-08" db="EMBL/GenBank/DDBJ databases">
        <title>Seonamhaeicola sediminis sp. nov., isolated from marine sediment.</title>
        <authorList>
            <person name="Cao W.R."/>
        </authorList>
    </citation>
    <scope>NUCLEOTIDE SEQUENCE [LARGE SCALE GENOMIC DNA]</scope>
    <source>
        <strain evidence="1 2">1505</strain>
    </source>
</reference>
<organism evidence="1 2">
    <name type="scientific">Seonamhaeicola maritimus</name>
    <dbReference type="NCBI Taxonomy" id="2591822"/>
    <lineage>
        <taxon>Bacteria</taxon>
        <taxon>Pseudomonadati</taxon>
        <taxon>Bacteroidota</taxon>
        <taxon>Flavobacteriia</taxon>
        <taxon>Flavobacteriales</taxon>
        <taxon>Flavobacteriaceae</taxon>
    </lineage>
</organism>